<dbReference type="EMBL" id="JTDF01019610">
    <property type="protein sequence ID" value="KAF8562504.1"/>
    <property type="molecule type" value="Genomic_DNA"/>
</dbReference>
<reference evidence="9 10" key="1">
    <citation type="submission" date="2019-07" db="EMBL/GenBank/DDBJ databases">
        <title>Annotation for the trematode Paragonimus westermani.</title>
        <authorList>
            <person name="Choi Y.-J."/>
        </authorList>
    </citation>
    <scope>NUCLEOTIDE SEQUENCE [LARGE SCALE GENOMIC DNA]</scope>
    <source>
        <strain evidence="9">180907_Pwestermani</strain>
    </source>
</reference>
<keyword evidence="5" id="KW-0496">Mitochondrion</keyword>
<dbReference type="InterPro" id="IPR052473">
    <property type="entry name" value="mtLSU_mL53"/>
</dbReference>
<evidence type="ECO:0000256" key="4">
    <source>
        <dbReference type="ARBA" id="ARBA00022980"/>
    </source>
</evidence>
<protein>
    <recommendedName>
        <fullName evidence="7">Large ribosomal subunit protein mL53</fullName>
    </recommendedName>
    <alternativeName>
        <fullName evidence="8">39S ribosomal protein L53, mitochondrial</fullName>
    </alternativeName>
</protein>
<keyword evidence="3" id="KW-0809">Transit peptide</keyword>
<dbReference type="InterPro" id="IPR019716">
    <property type="entry name" value="Ribosomal_mL53"/>
</dbReference>
<evidence type="ECO:0000313" key="10">
    <source>
        <dbReference type="Proteomes" id="UP000699462"/>
    </source>
</evidence>
<keyword evidence="4" id="KW-0689">Ribosomal protein</keyword>
<evidence type="ECO:0000256" key="6">
    <source>
        <dbReference type="ARBA" id="ARBA00023274"/>
    </source>
</evidence>
<evidence type="ECO:0000256" key="5">
    <source>
        <dbReference type="ARBA" id="ARBA00023128"/>
    </source>
</evidence>
<proteinExistence type="inferred from homology"/>
<name>A0A8T0D6A1_9TREM</name>
<dbReference type="PANTHER" id="PTHR33618:SF1">
    <property type="entry name" value="LARGE RIBOSOMAL SUBUNIT PROTEIN ML53"/>
    <property type="match status" value="1"/>
</dbReference>
<evidence type="ECO:0000256" key="8">
    <source>
        <dbReference type="ARBA" id="ARBA00042721"/>
    </source>
</evidence>
<evidence type="ECO:0000256" key="1">
    <source>
        <dbReference type="ARBA" id="ARBA00004173"/>
    </source>
</evidence>
<dbReference type="Pfam" id="PF10780">
    <property type="entry name" value="MRP_L53"/>
    <property type="match status" value="1"/>
</dbReference>
<dbReference type="PANTHER" id="PTHR33618">
    <property type="entry name" value="39S RIBOSOMAL PROTEIN L53, MITOCHONDRIAL"/>
    <property type="match status" value="1"/>
</dbReference>
<evidence type="ECO:0000256" key="7">
    <source>
        <dbReference type="ARBA" id="ARBA00035180"/>
    </source>
</evidence>
<evidence type="ECO:0000313" key="9">
    <source>
        <dbReference type="EMBL" id="KAF8562504.1"/>
    </source>
</evidence>
<dbReference type="OrthoDB" id="6618793at2759"/>
<comment type="caution">
    <text evidence="9">The sequence shown here is derived from an EMBL/GenBank/DDBJ whole genome shotgun (WGS) entry which is preliminary data.</text>
</comment>
<evidence type="ECO:0000256" key="3">
    <source>
        <dbReference type="ARBA" id="ARBA00022946"/>
    </source>
</evidence>
<dbReference type="Proteomes" id="UP000699462">
    <property type="component" value="Unassembled WGS sequence"/>
</dbReference>
<evidence type="ECO:0000256" key="2">
    <source>
        <dbReference type="ARBA" id="ARBA00005557"/>
    </source>
</evidence>
<comment type="subcellular location">
    <subcellularLocation>
        <location evidence="1">Mitochondrion</location>
    </subcellularLocation>
</comment>
<sequence>MSFTKYRHLPPKVRYFVPVRAVDESVVSKNILKQLDLKPLKSISFSYNPFVGNVESIRRMCSIVSDPKWRATNPNLLFKTKILSDYSPPIIELNYSNGNIVLLKTENLSLREIIEIVLAQSARNVIE</sequence>
<accession>A0A8T0D6A1</accession>
<dbReference type="Gene3D" id="3.40.30.10">
    <property type="entry name" value="Glutaredoxin"/>
    <property type="match status" value="1"/>
</dbReference>
<gene>
    <name evidence="9" type="ORF">P879_06003</name>
</gene>
<keyword evidence="10" id="KW-1185">Reference proteome</keyword>
<comment type="similarity">
    <text evidence="2">Belongs to the mitochondrion-specific ribosomal protein mL53 family.</text>
</comment>
<organism evidence="9 10">
    <name type="scientific">Paragonimus westermani</name>
    <dbReference type="NCBI Taxonomy" id="34504"/>
    <lineage>
        <taxon>Eukaryota</taxon>
        <taxon>Metazoa</taxon>
        <taxon>Spiralia</taxon>
        <taxon>Lophotrochozoa</taxon>
        <taxon>Platyhelminthes</taxon>
        <taxon>Trematoda</taxon>
        <taxon>Digenea</taxon>
        <taxon>Plagiorchiida</taxon>
        <taxon>Troglotremata</taxon>
        <taxon>Troglotrematidae</taxon>
        <taxon>Paragonimus</taxon>
    </lineage>
</organism>
<dbReference type="GO" id="GO:0005762">
    <property type="term" value="C:mitochondrial large ribosomal subunit"/>
    <property type="evidence" value="ECO:0007669"/>
    <property type="project" value="TreeGrafter"/>
</dbReference>
<dbReference type="AlphaFoldDB" id="A0A8T0D6A1"/>
<keyword evidence="6" id="KW-0687">Ribonucleoprotein</keyword>